<reference evidence="2 3" key="1">
    <citation type="submission" date="2021-09" db="EMBL/GenBank/DDBJ databases">
        <title>Genomic insights and catalytic innovation underlie evolution of tropane alkaloids biosynthesis.</title>
        <authorList>
            <person name="Wang Y.-J."/>
            <person name="Tian T."/>
            <person name="Huang J.-P."/>
            <person name="Huang S.-X."/>
        </authorList>
    </citation>
    <scope>NUCLEOTIDE SEQUENCE [LARGE SCALE GENOMIC DNA]</scope>
    <source>
        <strain evidence="2">KIB-2018</strain>
        <tissue evidence="2">Leaf</tissue>
    </source>
</reference>
<dbReference type="PANTHER" id="PTHR11439:SF463">
    <property type="entry name" value="REVERSE TRANSCRIPTASE TY1_COPIA-TYPE DOMAIN-CONTAINING PROTEIN"/>
    <property type="match status" value="1"/>
</dbReference>
<feature type="domain" description="Reverse transcriptase Ty1/copia-type" evidence="1">
    <location>
        <begin position="1"/>
        <end position="72"/>
    </location>
</feature>
<dbReference type="InterPro" id="IPR013103">
    <property type="entry name" value="RVT_2"/>
</dbReference>
<dbReference type="AlphaFoldDB" id="A0AAV8U7X6"/>
<gene>
    <name evidence="2" type="ORF">K2173_009476</name>
</gene>
<name>A0AAV8U7X6_9ROSI</name>
<accession>A0AAV8U7X6</accession>
<evidence type="ECO:0000313" key="2">
    <source>
        <dbReference type="EMBL" id="KAJ8774045.1"/>
    </source>
</evidence>
<protein>
    <recommendedName>
        <fullName evidence="1">Reverse transcriptase Ty1/copia-type domain-containing protein</fullName>
    </recommendedName>
</protein>
<dbReference type="PANTHER" id="PTHR11439">
    <property type="entry name" value="GAG-POL-RELATED RETROTRANSPOSON"/>
    <property type="match status" value="1"/>
</dbReference>
<keyword evidence="3" id="KW-1185">Reference proteome</keyword>
<evidence type="ECO:0000259" key="1">
    <source>
        <dbReference type="Pfam" id="PF07727"/>
    </source>
</evidence>
<proteinExistence type="predicted"/>
<dbReference type="Proteomes" id="UP001159364">
    <property type="component" value="Linkage Group LG01"/>
</dbReference>
<sequence length="158" mass="18398">MIYMGSNELIIAKFKTCMMKKFEMTDLGLLHYFLGFEVKQDFDGIFISQRKYAMDLLKKFNMLRCKVKATPMNVNEKLSQDDNTEFVNATYFRSLVGGLNYLCHTRLDIAFSVRVVSRFMHTLSKLCLGVTKRILRYIVGTAELKIWYSKVSNFKLIG</sequence>
<comment type="caution">
    <text evidence="2">The sequence shown here is derived from an EMBL/GenBank/DDBJ whole genome shotgun (WGS) entry which is preliminary data.</text>
</comment>
<dbReference type="Pfam" id="PF07727">
    <property type="entry name" value="RVT_2"/>
    <property type="match status" value="1"/>
</dbReference>
<dbReference type="EMBL" id="JAIWQS010000001">
    <property type="protein sequence ID" value="KAJ8774045.1"/>
    <property type="molecule type" value="Genomic_DNA"/>
</dbReference>
<evidence type="ECO:0000313" key="3">
    <source>
        <dbReference type="Proteomes" id="UP001159364"/>
    </source>
</evidence>
<organism evidence="2 3">
    <name type="scientific">Erythroxylum novogranatense</name>
    <dbReference type="NCBI Taxonomy" id="1862640"/>
    <lineage>
        <taxon>Eukaryota</taxon>
        <taxon>Viridiplantae</taxon>
        <taxon>Streptophyta</taxon>
        <taxon>Embryophyta</taxon>
        <taxon>Tracheophyta</taxon>
        <taxon>Spermatophyta</taxon>
        <taxon>Magnoliopsida</taxon>
        <taxon>eudicotyledons</taxon>
        <taxon>Gunneridae</taxon>
        <taxon>Pentapetalae</taxon>
        <taxon>rosids</taxon>
        <taxon>fabids</taxon>
        <taxon>Malpighiales</taxon>
        <taxon>Erythroxylaceae</taxon>
        <taxon>Erythroxylum</taxon>
    </lineage>
</organism>